<dbReference type="CDD" id="cd06602">
    <property type="entry name" value="GH31_MGAM_SI_GAA"/>
    <property type="match status" value="1"/>
</dbReference>
<comment type="caution">
    <text evidence="14">The sequence shown here is derived from an EMBL/GenBank/DDBJ whole genome shotgun (WGS) entry which is preliminary data.</text>
</comment>
<feature type="signal peptide" evidence="10">
    <location>
        <begin position="1"/>
        <end position="20"/>
    </location>
</feature>
<protein>
    <recommendedName>
        <fullName evidence="3">alpha-glucosidase</fullName>
        <ecNumber evidence="3">3.2.1.20</ecNumber>
    </recommendedName>
    <alternativeName>
        <fullName evidence="8">Maltase</fullName>
    </alternativeName>
</protein>
<name>A0AAN7HXT9_9FUNG</name>
<dbReference type="PROSITE" id="PS00129">
    <property type="entry name" value="GLYCOSYL_HYDROL_F31_1"/>
    <property type="match status" value="1"/>
</dbReference>
<evidence type="ECO:0000259" key="11">
    <source>
        <dbReference type="Pfam" id="PF01055"/>
    </source>
</evidence>
<dbReference type="InterPro" id="IPR025887">
    <property type="entry name" value="Glyco_hydro_31_N_dom"/>
</dbReference>
<evidence type="ECO:0000256" key="5">
    <source>
        <dbReference type="ARBA" id="ARBA00022801"/>
    </source>
</evidence>
<evidence type="ECO:0000256" key="7">
    <source>
        <dbReference type="ARBA" id="ARBA00023295"/>
    </source>
</evidence>
<dbReference type="InterPro" id="IPR000322">
    <property type="entry name" value="Glyco_hydro_31_TIM"/>
</dbReference>
<dbReference type="AlphaFoldDB" id="A0AAN7HXT9"/>
<evidence type="ECO:0000256" key="4">
    <source>
        <dbReference type="ARBA" id="ARBA00022729"/>
    </source>
</evidence>
<organism evidence="14 15">
    <name type="scientific">Mucor velutinosus</name>
    <dbReference type="NCBI Taxonomy" id="708070"/>
    <lineage>
        <taxon>Eukaryota</taxon>
        <taxon>Fungi</taxon>
        <taxon>Fungi incertae sedis</taxon>
        <taxon>Mucoromycota</taxon>
        <taxon>Mucoromycotina</taxon>
        <taxon>Mucoromycetes</taxon>
        <taxon>Mucorales</taxon>
        <taxon>Mucorineae</taxon>
        <taxon>Mucoraceae</taxon>
        <taxon>Mucor</taxon>
    </lineage>
</organism>
<feature type="chain" id="PRO_5043015521" description="alpha-glucosidase" evidence="10">
    <location>
        <begin position="21"/>
        <end position="884"/>
    </location>
</feature>
<dbReference type="Gene3D" id="2.60.40.1180">
    <property type="entry name" value="Golgi alpha-mannosidase II"/>
    <property type="match status" value="2"/>
</dbReference>
<evidence type="ECO:0000313" key="15">
    <source>
        <dbReference type="Proteomes" id="UP001304243"/>
    </source>
</evidence>
<dbReference type="PANTHER" id="PTHR22762">
    <property type="entry name" value="ALPHA-GLUCOSIDASE"/>
    <property type="match status" value="1"/>
</dbReference>
<evidence type="ECO:0000256" key="3">
    <source>
        <dbReference type="ARBA" id="ARBA00012741"/>
    </source>
</evidence>
<dbReference type="EMBL" id="JASEJX010000028">
    <property type="protein sequence ID" value="KAK4511731.1"/>
    <property type="molecule type" value="Genomic_DNA"/>
</dbReference>
<dbReference type="Pfam" id="PF13802">
    <property type="entry name" value="Gal_mutarotas_2"/>
    <property type="match status" value="1"/>
</dbReference>
<reference evidence="14 15" key="1">
    <citation type="submission" date="2022-11" db="EMBL/GenBank/DDBJ databases">
        <title>Mucor velutinosus strain NIH1002 WGS.</title>
        <authorList>
            <person name="Subramanian P."/>
            <person name="Mullikin J.C."/>
            <person name="Segre J.A."/>
            <person name="Zelazny A.M."/>
        </authorList>
    </citation>
    <scope>NUCLEOTIDE SEQUENCE [LARGE SCALE GENOMIC DNA]</scope>
    <source>
        <strain evidence="14 15">NIH1002</strain>
    </source>
</reference>
<dbReference type="GeneID" id="89950961"/>
<gene>
    <name evidence="14" type="ORF">ATC70_007275</name>
</gene>
<accession>A0AAN7HXT9</accession>
<dbReference type="Pfam" id="PF21365">
    <property type="entry name" value="Glyco_hydro_31_3rd"/>
    <property type="match status" value="1"/>
</dbReference>
<sequence length="884" mass="99833">MAKVSFIFVAIALITGNVLCQTDATYAVSSSAPGYKIDGHVRKTEAGLHIPLTLNSRGNKKTGIDTFGKTIKDITVDVEYETEERLHVKIADKAKKQYLVPDSPLGFERPQIKHYVSPKHSNLDFQYTAKPFSFKVVRKHDKTTIFDTTNLPLVFEDQYLELSTKVPKDANIYGIGEVTAPFRRTHNVTTLWARDNPDDFYRNIYGAHPYYQEVRDGKAHGALLMNAHGMDVITTEGRITYKVIGGILDFYFFAPKSGTPNDLSIAYTDLIGKPMMPSHWMLGWHHCRYGYPNIDKVETVKRKYKEANIPLQTVWVDIDYMEETKDFTFDKVNFPQERMIGLGKQLHKDGQNYVVMVDPAINANSTYEPYVRGTDMDVWIKNADGSDFIGEVWPGFTTFPDWWHPNATKYWNKEIIDFVDLLGVDGLWIDMNEPASFCLGSCGTGKVDAGNQPYRWTYTEEEQVANHTRWEKELKAMGNPPGEKRNLLYPKYAINNGAGNLSEFTVATTALHYGNVPHYDIHNLYGHAESHITRQALIKHKNKVRPFVLTRSSFVGSGKNVGHWTGDNHSFWSYLKSSVANILNFQMFGISYSGADVCGFNSDTTEELCTRWMEIGAFYPFARNHNNNAAKDQEPYLWESTAEASRIAINARYEMLPYFYTLFEESNRLGLGVWRPLIFEYPAYEGLVSNDVQTLIGSDILLSPVLDEGKTSVKAQFPGGQWYDWYTHELTVDNKSNKKVKTVTLDAPLTHIPIHIRGGAIIPTKTPKYTVGETYATPYNLVIALDSKGEASGRLYIDDGESLKVKSSSDITFTYKNGHLKASGKFGYKKAEKIGSITIIGKHTSKLQKAYVGKKTAKLTHGKNDVTLEGVSIDLSKSFSIEFK</sequence>
<dbReference type="InterPro" id="IPR017853">
    <property type="entry name" value="GH"/>
</dbReference>
<dbReference type="PROSITE" id="PS00707">
    <property type="entry name" value="GLYCOSYL_HYDROL_F31_2"/>
    <property type="match status" value="1"/>
</dbReference>
<keyword evidence="5 9" id="KW-0378">Hydrolase</keyword>
<proteinExistence type="inferred from homology"/>
<dbReference type="GO" id="GO:0090599">
    <property type="term" value="F:alpha-glucosidase activity"/>
    <property type="evidence" value="ECO:0007669"/>
    <property type="project" value="UniProtKB-ARBA"/>
</dbReference>
<evidence type="ECO:0000256" key="9">
    <source>
        <dbReference type="RuleBase" id="RU361185"/>
    </source>
</evidence>
<feature type="domain" description="Glycosyl hydrolase family 31 C-terminal" evidence="13">
    <location>
        <begin position="671"/>
        <end position="762"/>
    </location>
</feature>
<dbReference type="InterPro" id="IPR011013">
    <property type="entry name" value="Gal_mutarotase_sf_dom"/>
</dbReference>
<evidence type="ECO:0000256" key="10">
    <source>
        <dbReference type="SAM" id="SignalP"/>
    </source>
</evidence>
<dbReference type="Gene3D" id="3.20.20.80">
    <property type="entry name" value="Glycosidases"/>
    <property type="match status" value="1"/>
</dbReference>
<dbReference type="SUPFAM" id="SSF74650">
    <property type="entry name" value="Galactose mutarotase-like"/>
    <property type="match status" value="1"/>
</dbReference>
<dbReference type="Pfam" id="PF01055">
    <property type="entry name" value="Glyco_hydro_31_2nd"/>
    <property type="match status" value="1"/>
</dbReference>
<dbReference type="GO" id="GO:0030246">
    <property type="term" value="F:carbohydrate binding"/>
    <property type="evidence" value="ECO:0007669"/>
    <property type="project" value="InterPro"/>
</dbReference>
<dbReference type="InterPro" id="IPR048395">
    <property type="entry name" value="Glyco_hydro_31_C"/>
</dbReference>
<evidence type="ECO:0000256" key="1">
    <source>
        <dbReference type="ARBA" id="ARBA00001657"/>
    </source>
</evidence>
<dbReference type="RefSeq" id="XP_064678397.1">
    <property type="nucleotide sequence ID" value="XM_064826537.1"/>
</dbReference>
<dbReference type="EC" id="3.2.1.20" evidence="3"/>
<dbReference type="PANTHER" id="PTHR22762:SF133">
    <property type="entry name" value="P-TYPE DOMAIN-CONTAINING PROTEIN"/>
    <property type="match status" value="1"/>
</dbReference>
<comment type="catalytic activity">
    <reaction evidence="1">
        <text>Hydrolysis of terminal, non-reducing (1-&gt;4)-linked alpha-D-glucose residues with release of alpha-D-glucose.</text>
        <dbReference type="EC" id="3.2.1.20"/>
    </reaction>
</comment>
<feature type="domain" description="Glycoside hydrolase family 31 N-terminal" evidence="12">
    <location>
        <begin position="120"/>
        <end position="230"/>
    </location>
</feature>
<evidence type="ECO:0000313" key="14">
    <source>
        <dbReference type="EMBL" id="KAK4511731.1"/>
    </source>
</evidence>
<dbReference type="InterPro" id="IPR030458">
    <property type="entry name" value="Glyco_hydro_31_AS"/>
</dbReference>
<dbReference type="Gene3D" id="2.60.40.1760">
    <property type="entry name" value="glycosyl hydrolase (family 31)"/>
    <property type="match status" value="1"/>
</dbReference>
<dbReference type="SUPFAM" id="SSF51445">
    <property type="entry name" value="(Trans)glycosidases"/>
    <property type="match status" value="1"/>
</dbReference>
<feature type="domain" description="Glycoside hydrolase family 31 TIM barrel" evidence="11">
    <location>
        <begin position="274"/>
        <end position="662"/>
    </location>
</feature>
<evidence type="ECO:0000259" key="13">
    <source>
        <dbReference type="Pfam" id="PF21365"/>
    </source>
</evidence>
<keyword evidence="4 10" id="KW-0732">Signal</keyword>
<evidence type="ECO:0000256" key="2">
    <source>
        <dbReference type="ARBA" id="ARBA00007806"/>
    </source>
</evidence>
<dbReference type="InterPro" id="IPR030459">
    <property type="entry name" value="Glyco_hydro_31_CS"/>
</dbReference>
<comment type="similarity">
    <text evidence="2 9">Belongs to the glycosyl hydrolase 31 family.</text>
</comment>
<keyword evidence="6" id="KW-0325">Glycoprotein</keyword>
<dbReference type="GO" id="GO:0005975">
    <property type="term" value="P:carbohydrate metabolic process"/>
    <property type="evidence" value="ECO:0007669"/>
    <property type="project" value="InterPro"/>
</dbReference>
<dbReference type="SUPFAM" id="SSF51011">
    <property type="entry name" value="Glycosyl hydrolase domain"/>
    <property type="match status" value="1"/>
</dbReference>
<keyword evidence="7 9" id="KW-0326">Glycosidase</keyword>
<dbReference type="CDD" id="cd14752">
    <property type="entry name" value="GH31_N"/>
    <property type="match status" value="1"/>
</dbReference>
<keyword evidence="15" id="KW-1185">Reference proteome</keyword>
<evidence type="ECO:0000256" key="8">
    <source>
        <dbReference type="ARBA" id="ARBA00041343"/>
    </source>
</evidence>
<dbReference type="InterPro" id="IPR013780">
    <property type="entry name" value="Glyco_hydro_b"/>
</dbReference>
<dbReference type="Proteomes" id="UP001304243">
    <property type="component" value="Unassembled WGS sequence"/>
</dbReference>
<evidence type="ECO:0000256" key="6">
    <source>
        <dbReference type="ARBA" id="ARBA00023180"/>
    </source>
</evidence>
<evidence type="ECO:0000259" key="12">
    <source>
        <dbReference type="Pfam" id="PF13802"/>
    </source>
</evidence>